<accession>A0AAD5WUW8</accession>
<dbReference type="EMBL" id="JAKWBI020000100">
    <property type="protein sequence ID" value="KAJ2902854.1"/>
    <property type="molecule type" value="Genomic_DNA"/>
</dbReference>
<keyword evidence="3" id="KW-1185">Reference proteome</keyword>
<evidence type="ECO:0000256" key="1">
    <source>
        <dbReference type="SAM" id="MobiDB-lite"/>
    </source>
</evidence>
<gene>
    <name evidence="2" type="ORF">MKZ38_000048</name>
</gene>
<organism evidence="2 3">
    <name type="scientific">Zalerion maritima</name>
    <dbReference type="NCBI Taxonomy" id="339359"/>
    <lineage>
        <taxon>Eukaryota</taxon>
        <taxon>Fungi</taxon>
        <taxon>Dikarya</taxon>
        <taxon>Ascomycota</taxon>
        <taxon>Pezizomycotina</taxon>
        <taxon>Sordariomycetes</taxon>
        <taxon>Lulworthiomycetidae</taxon>
        <taxon>Lulworthiales</taxon>
        <taxon>Lulworthiaceae</taxon>
        <taxon>Zalerion</taxon>
    </lineage>
</organism>
<proteinExistence type="predicted"/>
<sequence>MYNSKLMTQNYAKKRHDIARLRSRRLGVVSEADVNPTPAQPRWADSSTLPRSDAAEEVRIGPELPRTPFSHQNGGQIKRDTFVSQLRQVI</sequence>
<dbReference type="Proteomes" id="UP001201980">
    <property type="component" value="Unassembled WGS sequence"/>
</dbReference>
<evidence type="ECO:0000313" key="3">
    <source>
        <dbReference type="Proteomes" id="UP001201980"/>
    </source>
</evidence>
<comment type="caution">
    <text evidence="2">The sequence shown here is derived from an EMBL/GenBank/DDBJ whole genome shotgun (WGS) entry which is preliminary data.</text>
</comment>
<feature type="region of interest" description="Disordered" evidence="1">
    <location>
        <begin position="61"/>
        <end position="80"/>
    </location>
</feature>
<name>A0AAD5WUW8_9PEZI</name>
<evidence type="ECO:0000313" key="2">
    <source>
        <dbReference type="EMBL" id="KAJ2902854.1"/>
    </source>
</evidence>
<reference evidence="2" key="1">
    <citation type="submission" date="2022-07" db="EMBL/GenBank/DDBJ databases">
        <title>Draft genome sequence of Zalerion maritima ATCC 34329, a (micro)plastics degrading marine fungus.</title>
        <authorList>
            <person name="Paco A."/>
            <person name="Goncalves M.F.M."/>
            <person name="Rocha-Santos T.A.P."/>
            <person name="Alves A."/>
        </authorList>
    </citation>
    <scope>NUCLEOTIDE SEQUENCE</scope>
    <source>
        <strain evidence="2">ATCC 34329</strain>
    </source>
</reference>
<protein>
    <submittedName>
        <fullName evidence="2">Uncharacterized protein</fullName>
    </submittedName>
</protein>
<feature type="region of interest" description="Disordered" evidence="1">
    <location>
        <begin position="33"/>
        <end position="55"/>
    </location>
</feature>
<dbReference type="AlphaFoldDB" id="A0AAD5WUW8"/>